<feature type="region of interest" description="Disordered" evidence="1">
    <location>
        <begin position="459"/>
        <end position="479"/>
    </location>
</feature>
<evidence type="ECO:0000256" key="1">
    <source>
        <dbReference type="SAM" id="MobiDB-lite"/>
    </source>
</evidence>
<dbReference type="EMBL" id="QZEY01000032">
    <property type="protein sequence ID" value="RJL20182.1"/>
    <property type="molecule type" value="Genomic_DNA"/>
</dbReference>
<organism evidence="2 3">
    <name type="scientific">Bailinhaonella thermotolerans</name>
    <dbReference type="NCBI Taxonomy" id="1070861"/>
    <lineage>
        <taxon>Bacteria</taxon>
        <taxon>Bacillati</taxon>
        <taxon>Actinomycetota</taxon>
        <taxon>Actinomycetes</taxon>
        <taxon>Streptosporangiales</taxon>
        <taxon>Streptosporangiaceae</taxon>
        <taxon>Bailinhaonella</taxon>
    </lineage>
</organism>
<accession>A0A3A3ZY62</accession>
<dbReference type="OrthoDB" id="3512313at2"/>
<dbReference type="RefSeq" id="WP_119931807.1">
    <property type="nucleotide sequence ID" value="NZ_QZEY01000032.1"/>
</dbReference>
<gene>
    <name evidence="2" type="ORF">D5H75_39740</name>
</gene>
<proteinExistence type="predicted"/>
<evidence type="ECO:0000313" key="3">
    <source>
        <dbReference type="Proteomes" id="UP000265768"/>
    </source>
</evidence>
<dbReference type="AlphaFoldDB" id="A0A3A3ZY62"/>
<comment type="caution">
    <text evidence="2">The sequence shown here is derived from an EMBL/GenBank/DDBJ whole genome shotgun (WGS) entry which is preliminary data.</text>
</comment>
<protein>
    <submittedName>
        <fullName evidence="2">Uncharacterized protein</fullName>
    </submittedName>
</protein>
<sequence length="530" mass="56149">MAHIGTVTQAADSNHDRTPVRTEPIPGGIVQIPRSLLYSTAHGDAAVWVWSTYETLMGHGIGGRLPAIARRKVVAAGAGLSTTALDDVRRELLADLDGAGPYLARSAPRGRKRSVLHLALRLPRDTGEAWAPVPAWTLDLMWAGRRRPAGRVSPGAWRLYGVLVDRALRNGPVPRRLEETYARLGECLGVSPDTIRRRLRELETVGLAVVAGERGGWLRITVSLHPQDAERAAARYAEYGREEVAPRRDPVQIAALPPGTYRHSPLAESGTPKEAPTPEAPIEEAPDVASPLGKTSPARAREAAAADAAKPITGKGRPTPRRARTRVTASAAAVYRTLPAELTSRIPEHGSRRVLAAIAAELAHRTGAELADRAARNWAHFAARLAAGEQIRDAAALAVRLVRRGLACPDVRCEDGHQLDLDAACKACAAITADHAALSGALSAVQASTGVMGPETPPGAVTDDLSGSRVISPTPTPPTWRAMPPADTAAAVDRTARGRALARRLLTVRDPAEREAILAAHQQAIAGATA</sequence>
<reference evidence="2 3" key="1">
    <citation type="submission" date="2018-09" db="EMBL/GenBank/DDBJ databases">
        <title>YIM 75507 draft genome.</title>
        <authorList>
            <person name="Tang S."/>
            <person name="Feng Y."/>
        </authorList>
    </citation>
    <scope>NUCLEOTIDE SEQUENCE [LARGE SCALE GENOMIC DNA]</scope>
    <source>
        <strain evidence="2 3">YIM 75507</strain>
    </source>
</reference>
<feature type="region of interest" description="Disordered" evidence="1">
    <location>
        <begin position="256"/>
        <end position="328"/>
    </location>
</feature>
<dbReference type="Proteomes" id="UP000265768">
    <property type="component" value="Unassembled WGS sequence"/>
</dbReference>
<feature type="compositionally biased region" description="Polar residues" evidence="1">
    <location>
        <begin position="1"/>
        <end position="12"/>
    </location>
</feature>
<name>A0A3A3ZY62_9ACTN</name>
<keyword evidence="3" id="KW-1185">Reference proteome</keyword>
<evidence type="ECO:0000313" key="2">
    <source>
        <dbReference type="EMBL" id="RJL20182.1"/>
    </source>
</evidence>
<feature type="region of interest" description="Disordered" evidence="1">
    <location>
        <begin position="1"/>
        <end position="25"/>
    </location>
</feature>